<dbReference type="Gene3D" id="3.90.1180.10">
    <property type="entry name" value="Ribosomal protein L13"/>
    <property type="match status" value="1"/>
</dbReference>
<comment type="subunit">
    <text evidence="2 6">Part of the 50S ribosomal subunit.</text>
</comment>
<dbReference type="GO" id="GO:0006412">
    <property type="term" value="P:translation"/>
    <property type="evidence" value="ECO:0007669"/>
    <property type="project" value="UniProtKB-UniRule"/>
</dbReference>
<dbReference type="SUPFAM" id="SSF52161">
    <property type="entry name" value="Ribosomal protein L13"/>
    <property type="match status" value="1"/>
</dbReference>
<evidence type="ECO:0000256" key="3">
    <source>
        <dbReference type="ARBA" id="ARBA00022980"/>
    </source>
</evidence>
<evidence type="ECO:0000256" key="5">
    <source>
        <dbReference type="ARBA" id="ARBA00035201"/>
    </source>
</evidence>
<comment type="caution">
    <text evidence="9">The sequence shown here is derived from an EMBL/GenBank/DDBJ whole genome shotgun (WGS) entry which is preliminary data.</text>
</comment>
<sequence>MRTYTPKQGDIEGEWYLVDADGKVLGRLASEVAKLLRGKHRPTYSPHWNHGDHVIVVNAEKVKVTGKKPVQKMYRHHTRWPGGLKTTIYRDLQARFPERIIHEAVKGMLPRNHIGRSMAKKLRVFSGPTHPHEAQKPQQIEI</sequence>
<dbReference type="EMBL" id="QZKI01000065">
    <property type="protein sequence ID" value="RJP70752.1"/>
    <property type="molecule type" value="Genomic_DNA"/>
</dbReference>
<dbReference type="PIRSF" id="PIRSF002181">
    <property type="entry name" value="Ribosomal_L13"/>
    <property type="match status" value="1"/>
</dbReference>
<protein>
    <recommendedName>
        <fullName evidence="5 6">Large ribosomal subunit protein uL13</fullName>
    </recommendedName>
</protein>
<dbReference type="GO" id="GO:0003735">
    <property type="term" value="F:structural constituent of ribosome"/>
    <property type="evidence" value="ECO:0007669"/>
    <property type="project" value="InterPro"/>
</dbReference>
<evidence type="ECO:0000313" key="9">
    <source>
        <dbReference type="EMBL" id="RJP70752.1"/>
    </source>
</evidence>
<dbReference type="PANTHER" id="PTHR11545:SF2">
    <property type="entry name" value="LARGE RIBOSOMAL SUBUNIT PROTEIN UL13M"/>
    <property type="match status" value="1"/>
</dbReference>
<dbReference type="GO" id="GO:0003729">
    <property type="term" value="F:mRNA binding"/>
    <property type="evidence" value="ECO:0007669"/>
    <property type="project" value="UniProtKB-ARBA"/>
</dbReference>
<dbReference type="GO" id="GO:0022625">
    <property type="term" value="C:cytosolic large ribosomal subunit"/>
    <property type="evidence" value="ECO:0007669"/>
    <property type="project" value="TreeGrafter"/>
</dbReference>
<keyword evidence="3 6" id="KW-0689">Ribosomal protein</keyword>
<evidence type="ECO:0000256" key="1">
    <source>
        <dbReference type="ARBA" id="ARBA00006227"/>
    </source>
</evidence>
<evidence type="ECO:0000256" key="4">
    <source>
        <dbReference type="ARBA" id="ARBA00023274"/>
    </source>
</evidence>
<evidence type="ECO:0000256" key="6">
    <source>
        <dbReference type="HAMAP-Rule" id="MF_01366"/>
    </source>
</evidence>
<evidence type="ECO:0000256" key="8">
    <source>
        <dbReference type="RuleBase" id="RU003878"/>
    </source>
</evidence>
<gene>
    <name evidence="6 8" type="primary">rplM</name>
    <name evidence="9" type="ORF">C4532_08700</name>
</gene>
<dbReference type="HAMAP" id="MF_01366">
    <property type="entry name" value="Ribosomal_uL13"/>
    <property type="match status" value="1"/>
</dbReference>
<accession>A0A419EZC9</accession>
<dbReference type="GO" id="GO:0017148">
    <property type="term" value="P:negative regulation of translation"/>
    <property type="evidence" value="ECO:0007669"/>
    <property type="project" value="TreeGrafter"/>
</dbReference>
<comment type="similarity">
    <text evidence="1 6 7">Belongs to the universal ribosomal protein uL13 family.</text>
</comment>
<comment type="function">
    <text evidence="6 8">This protein is one of the early assembly proteins of the 50S ribosomal subunit, although it is not seen to bind rRNA by itself. It is important during the early stages of 50S assembly.</text>
</comment>
<dbReference type="PANTHER" id="PTHR11545">
    <property type="entry name" value="RIBOSOMAL PROTEIN L13"/>
    <property type="match status" value="1"/>
</dbReference>
<reference evidence="9 10" key="1">
    <citation type="journal article" date="2017" name="ISME J.">
        <title>Energy and carbon metabolisms in a deep terrestrial subsurface fluid microbial community.</title>
        <authorList>
            <person name="Momper L."/>
            <person name="Jungbluth S.P."/>
            <person name="Lee M.D."/>
            <person name="Amend J.P."/>
        </authorList>
    </citation>
    <scope>NUCLEOTIDE SEQUENCE [LARGE SCALE GENOMIC DNA]</scope>
    <source>
        <strain evidence="9">SURF_17</strain>
    </source>
</reference>
<dbReference type="Pfam" id="PF00572">
    <property type="entry name" value="Ribosomal_L13"/>
    <property type="match status" value="1"/>
</dbReference>
<name>A0A419EZC9_9BACT</name>
<evidence type="ECO:0000313" key="10">
    <source>
        <dbReference type="Proteomes" id="UP000285961"/>
    </source>
</evidence>
<evidence type="ECO:0000256" key="7">
    <source>
        <dbReference type="RuleBase" id="RU003877"/>
    </source>
</evidence>
<organism evidence="9 10">
    <name type="scientific">Candidatus Abyssobacteria bacterium SURF_17</name>
    <dbReference type="NCBI Taxonomy" id="2093361"/>
    <lineage>
        <taxon>Bacteria</taxon>
        <taxon>Pseudomonadati</taxon>
        <taxon>Candidatus Hydrogenedentota</taxon>
        <taxon>Candidatus Abyssobacteria</taxon>
    </lineage>
</organism>
<proteinExistence type="inferred from homology"/>
<dbReference type="CDD" id="cd00392">
    <property type="entry name" value="Ribosomal_L13"/>
    <property type="match status" value="1"/>
</dbReference>
<keyword evidence="4 6" id="KW-0687">Ribonucleoprotein</keyword>
<dbReference type="InterPro" id="IPR005822">
    <property type="entry name" value="Ribosomal_uL13"/>
</dbReference>
<dbReference type="InterPro" id="IPR005823">
    <property type="entry name" value="Ribosomal_uL13_bac-type"/>
</dbReference>
<dbReference type="InterPro" id="IPR023563">
    <property type="entry name" value="Ribosomal_uL13_CS"/>
</dbReference>
<dbReference type="AlphaFoldDB" id="A0A419EZC9"/>
<evidence type="ECO:0000256" key="2">
    <source>
        <dbReference type="ARBA" id="ARBA00011838"/>
    </source>
</evidence>
<dbReference type="NCBIfam" id="TIGR01066">
    <property type="entry name" value="rplM_bact"/>
    <property type="match status" value="1"/>
</dbReference>
<dbReference type="FunFam" id="3.90.1180.10:FF:000001">
    <property type="entry name" value="50S ribosomal protein L13"/>
    <property type="match status" value="1"/>
</dbReference>
<dbReference type="Proteomes" id="UP000285961">
    <property type="component" value="Unassembled WGS sequence"/>
</dbReference>
<dbReference type="PROSITE" id="PS00783">
    <property type="entry name" value="RIBOSOMAL_L13"/>
    <property type="match status" value="1"/>
</dbReference>
<dbReference type="InterPro" id="IPR036899">
    <property type="entry name" value="Ribosomal_uL13_sf"/>
</dbReference>